<keyword evidence="2" id="KW-1185">Reference proteome</keyword>
<evidence type="ECO:0000313" key="1">
    <source>
        <dbReference type="EMBL" id="PSR73618.1"/>
    </source>
</evidence>
<evidence type="ECO:0000313" key="2">
    <source>
        <dbReference type="Proteomes" id="UP000186601"/>
    </source>
</evidence>
<reference evidence="1 2" key="1">
    <citation type="submission" date="2018-02" db="EMBL/GenBank/DDBJ databases">
        <title>Genome sequence of the basidiomycete white-rot fungus Phlebia centrifuga.</title>
        <authorList>
            <person name="Granchi Z."/>
            <person name="Peng M."/>
            <person name="de Vries R.P."/>
            <person name="Hilden K."/>
            <person name="Makela M.R."/>
            <person name="Grigoriev I."/>
            <person name="Riley R."/>
        </authorList>
    </citation>
    <scope>NUCLEOTIDE SEQUENCE [LARGE SCALE GENOMIC DNA]</scope>
    <source>
        <strain evidence="1 2">FBCC195</strain>
    </source>
</reference>
<sequence length="123" mass="13981">MDRARRREEVNRAYDVQVRAGTEGALRYTSIGIGLAILGHYTWPLFRVADVSLVTIWGLVSYAERALQSLEINQRQTESVIRKEARIELSRRGIVPTETAIAQWKEARAREQGENAPSRTQVT</sequence>
<dbReference type="Proteomes" id="UP000186601">
    <property type="component" value="Unassembled WGS sequence"/>
</dbReference>
<organism evidence="1 2">
    <name type="scientific">Hermanssonia centrifuga</name>
    <dbReference type="NCBI Taxonomy" id="98765"/>
    <lineage>
        <taxon>Eukaryota</taxon>
        <taxon>Fungi</taxon>
        <taxon>Dikarya</taxon>
        <taxon>Basidiomycota</taxon>
        <taxon>Agaricomycotina</taxon>
        <taxon>Agaricomycetes</taxon>
        <taxon>Polyporales</taxon>
        <taxon>Meruliaceae</taxon>
        <taxon>Hermanssonia</taxon>
    </lineage>
</organism>
<dbReference type="AlphaFoldDB" id="A0A2R6NMK4"/>
<comment type="caution">
    <text evidence="1">The sequence shown here is derived from an EMBL/GenBank/DDBJ whole genome shotgun (WGS) entry which is preliminary data.</text>
</comment>
<protein>
    <submittedName>
        <fullName evidence="1">Uncharacterized protein</fullName>
    </submittedName>
</protein>
<dbReference type="OrthoDB" id="3356019at2759"/>
<name>A0A2R6NMK4_9APHY</name>
<dbReference type="EMBL" id="MLYV02001069">
    <property type="protein sequence ID" value="PSR73618.1"/>
    <property type="molecule type" value="Genomic_DNA"/>
</dbReference>
<gene>
    <name evidence="1" type="ORF">PHLCEN_2v10537</name>
</gene>
<proteinExistence type="predicted"/>
<accession>A0A2R6NMK4</accession>